<dbReference type="Proteomes" id="UP001163835">
    <property type="component" value="Unassembled WGS sequence"/>
</dbReference>
<protein>
    <submittedName>
        <fullName evidence="1">Uncharacterized protein</fullName>
    </submittedName>
</protein>
<organism evidence="1 2">
    <name type="scientific">Lentinula aff. lateritia</name>
    <dbReference type="NCBI Taxonomy" id="2804960"/>
    <lineage>
        <taxon>Eukaryota</taxon>
        <taxon>Fungi</taxon>
        <taxon>Dikarya</taxon>
        <taxon>Basidiomycota</taxon>
        <taxon>Agaricomycotina</taxon>
        <taxon>Agaricomycetes</taxon>
        <taxon>Agaricomycetidae</taxon>
        <taxon>Agaricales</taxon>
        <taxon>Marasmiineae</taxon>
        <taxon>Omphalotaceae</taxon>
        <taxon>Lentinula</taxon>
    </lineage>
</organism>
<keyword evidence="2" id="KW-1185">Reference proteome</keyword>
<evidence type="ECO:0000313" key="2">
    <source>
        <dbReference type="Proteomes" id="UP001163835"/>
    </source>
</evidence>
<gene>
    <name evidence="1" type="ORF">F5876DRAFT_18858</name>
</gene>
<accession>A0ACC1TJ58</accession>
<proteinExistence type="predicted"/>
<evidence type="ECO:0000313" key="1">
    <source>
        <dbReference type="EMBL" id="KAJ3804652.1"/>
    </source>
</evidence>
<name>A0ACC1TJ58_9AGAR</name>
<dbReference type="EMBL" id="MU795871">
    <property type="protein sequence ID" value="KAJ3804652.1"/>
    <property type="molecule type" value="Genomic_DNA"/>
</dbReference>
<feature type="non-terminal residue" evidence="1">
    <location>
        <position position="135"/>
    </location>
</feature>
<comment type="caution">
    <text evidence="1">The sequence shown here is derived from an EMBL/GenBank/DDBJ whole genome shotgun (WGS) entry which is preliminary data.</text>
</comment>
<feature type="non-terminal residue" evidence="1">
    <location>
        <position position="1"/>
    </location>
</feature>
<sequence>SQKFDTRLKTSLHMEEVCQEIDDQGGKSFWTYMVDSLLVFEEGGMSDEEDGEEDVVIDGVETKQDIKLVKDLWFRHESFGPQFQMIDETPKSEPEIFTQQGRLSVKRVRTNIIDKRDPPKGLPQDVFRLEYLQRL</sequence>
<reference evidence="1" key="1">
    <citation type="submission" date="2022-09" db="EMBL/GenBank/DDBJ databases">
        <title>A Global Phylogenomic Analysis of the Shiitake Genus Lentinula.</title>
        <authorList>
            <consortium name="DOE Joint Genome Institute"/>
            <person name="Sierra-Patev S."/>
            <person name="Min B."/>
            <person name="Naranjo-Ortiz M."/>
            <person name="Looney B."/>
            <person name="Konkel Z."/>
            <person name="Slot J.C."/>
            <person name="Sakamoto Y."/>
            <person name="Steenwyk J.L."/>
            <person name="Rokas A."/>
            <person name="Carro J."/>
            <person name="Camarero S."/>
            <person name="Ferreira P."/>
            <person name="Molpeceres G."/>
            <person name="Ruiz-Duenas F.J."/>
            <person name="Serrano A."/>
            <person name="Henrissat B."/>
            <person name="Drula E."/>
            <person name="Hughes K.W."/>
            <person name="Mata J.L."/>
            <person name="Ishikawa N.K."/>
            <person name="Vargas-Isla R."/>
            <person name="Ushijima S."/>
            <person name="Smith C.A."/>
            <person name="Ahrendt S."/>
            <person name="Andreopoulos W."/>
            <person name="He G."/>
            <person name="Labutti K."/>
            <person name="Lipzen A."/>
            <person name="Ng V."/>
            <person name="Riley R."/>
            <person name="Sandor L."/>
            <person name="Barry K."/>
            <person name="Martinez A.T."/>
            <person name="Xiao Y."/>
            <person name="Gibbons J.G."/>
            <person name="Terashima K."/>
            <person name="Grigoriev I.V."/>
            <person name="Hibbett D.S."/>
        </authorList>
    </citation>
    <scope>NUCLEOTIDE SEQUENCE</scope>
    <source>
        <strain evidence="1">TMI1499</strain>
    </source>
</reference>